<dbReference type="PANTHER" id="PTHR11552">
    <property type="entry name" value="GLUCOSE-METHANOL-CHOLINE GMC OXIDOREDUCTASE"/>
    <property type="match status" value="1"/>
</dbReference>
<reference evidence="6" key="1">
    <citation type="submission" date="2018-05" db="EMBL/GenBank/DDBJ databases">
        <authorList>
            <person name="Lanie J.A."/>
            <person name="Ng W.-L."/>
            <person name="Kazmierczak K.M."/>
            <person name="Andrzejewski T.M."/>
            <person name="Davidsen T.M."/>
            <person name="Wayne K.J."/>
            <person name="Tettelin H."/>
            <person name="Glass J.I."/>
            <person name="Rusch D."/>
            <person name="Podicherti R."/>
            <person name="Tsui H.-C.T."/>
            <person name="Winkler M.E."/>
        </authorList>
    </citation>
    <scope>NUCLEOTIDE SEQUENCE</scope>
</reference>
<dbReference type="EMBL" id="UINC01007100">
    <property type="protein sequence ID" value="SVA31406.1"/>
    <property type="molecule type" value="Genomic_DNA"/>
</dbReference>
<dbReference type="InterPro" id="IPR036188">
    <property type="entry name" value="FAD/NAD-bd_sf"/>
</dbReference>
<dbReference type="InterPro" id="IPR023978">
    <property type="entry name" value="GMC_oxidoreductase_bact"/>
</dbReference>
<dbReference type="Pfam" id="PF05199">
    <property type="entry name" value="GMC_oxred_C"/>
    <property type="match status" value="1"/>
</dbReference>
<gene>
    <name evidence="6" type="ORF">METZ01_LOCUS84260</name>
</gene>
<dbReference type="InterPro" id="IPR007867">
    <property type="entry name" value="GMC_OxRtase_C"/>
</dbReference>
<dbReference type="PANTHER" id="PTHR11552:SF147">
    <property type="entry name" value="CHOLINE DEHYDROGENASE, MITOCHONDRIAL"/>
    <property type="match status" value="1"/>
</dbReference>
<comment type="similarity">
    <text evidence="2">Belongs to the GMC oxidoreductase family.</text>
</comment>
<dbReference type="SUPFAM" id="SSF54373">
    <property type="entry name" value="FAD-linked reductases, C-terminal domain"/>
    <property type="match status" value="1"/>
</dbReference>
<evidence type="ECO:0000256" key="2">
    <source>
        <dbReference type="ARBA" id="ARBA00010790"/>
    </source>
</evidence>
<dbReference type="InterPro" id="IPR000172">
    <property type="entry name" value="GMC_OxRdtase_N"/>
</dbReference>
<evidence type="ECO:0000259" key="5">
    <source>
        <dbReference type="PROSITE" id="PS00624"/>
    </source>
</evidence>
<comment type="cofactor">
    <cofactor evidence="1">
        <name>FAD</name>
        <dbReference type="ChEBI" id="CHEBI:57692"/>
    </cofactor>
</comment>
<dbReference type="Pfam" id="PF00732">
    <property type="entry name" value="GMC_oxred_N"/>
    <property type="match status" value="1"/>
</dbReference>
<accession>A0A381UTD8</accession>
<dbReference type="SUPFAM" id="SSF51905">
    <property type="entry name" value="FAD/NAD(P)-binding domain"/>
    <property type="match status" value="1"/>
</dbReference>
<dbReference type="GO" id="GO:0050660">
    <property type="term" value="F:flavin adenine dinucleotide binding"/>
    <property type="evidence" value="ECO:0007669"/>
    <property type="project" value="InterPro"/>
</dbReference>
<protein>
    <recommendedName>
        <fullName evidence="5">Glucose-methanol-choline oxidoreductase N-terminal domain-containing protein</fullName>
    </recommendedName>
</protein>
<keyword evidence="4" id="KW-0274">FAD</keyword>
<dbReference type="GO" id="GO:0016614">
    <property type="term" value="F:oxidoreductase activity, acting on CH-OH group of donors"/>
    <property type="evidence" value="ECO:0007669"/>
    <property type="project" value="InterPro"/>
</dbReference>
<dbReference type="AlphaFoldDB" id="A0A381UTD8"/>
<dbReference type="NCBIfam" id="TIGR03970">
    <property type="entry name" value="Rv0697"/>
    <property type="match status" value="1"/>
</dbReference>
<feature type="domain" description="Glucose-methanol-choline oxidoreductase N-terminal" evidence="5">
    <location>
        <begin position="273"/>
        <end position="287"/>
    </location>
</feature>
<dbReference type="InterPro" id="IPR012132">
    <property type="entry name" value="GMC_OxRdtase"/>
</dbReference>
<evidence type="ECO:0000256" key="3">
    <source>
        <dbReference type="ARBA" id="ARBA00022630"/>
    </source>
</evidence>
<dbReference type="PIRSF" id="PIRSF000137">
    <property type="entry name" value="Alcohol_oxidase"/>
    <property type="match status" value="1"/>
</dbReference>
<name>A0A381UTD8_9ZZZZ</name>
<dbReference type="Gene3D" id="3.50.50.60">
    <property type="entry name" value="FAD/NAD(P)-binding domain"/>
    <property type="match status" value="1"/>
</dbReference>
<dbReference type="Gene3D" id="3.30.410.40">
    <property type="match status" value="1"/>
</dbReference>
<evidence type="ECO:0000256" key="1">
    <source>
        <dbReference type="ARBA" id="ARBA00001974"/>
    </source>
</evidence>
<keyword evidence="3" id="KW-0285">Flavoprotein</keyword>
<dbReference type="PROSITE" id="PS00624">
    <property type="entry name" value="GMC_OXRED_2"/>
    <property type="match status" value="1"/>
</dbReference>
<evidence type="ECO:0000313" key="6">
    <source>
        <dbReference type="EMBL" id="SVA31406.1"/>
    </source>
</evidence>
<proteinExistence type="inferred from homology"/>
<sequence length="526" mass="57426">MAGIYNARKLNIRGFAMKYDYIVVGGGSAGCVLAARLSEDSGKSVLLLEAGPDYPDFDYLPDELKFGYDPVASYEGGQHNWSFKGTATNNPVREIPVPRGKAMGGSSAINVQAFIRGVPEDYDAWAALGNDEWKYINLLPDFRKSETDLDVKDDFHGTDGPIPVRRHKRANWNKDQEAFFQACTAAGFPEVLDQNNPDATGVGPLPMNNPDGIRVSTALAYINPVRHRLNLSLRPNVLVRRIVFDGKKATGLEVESGGEKFVVEGEEIILSAGAIGSPHLLMLSGIGPANQLSAQGVPVRLDLPGVGQNLRDHPLVFTSYRSQEGHSIDLDGPRAQICLRYTAEGSLTRDDLMVLPSSSSPFILEEEPVVRIGCGLELPVGSGELTLDSNDPNVQPRLDYRYLEESWDRKRMREGVRLAVRLAEHEAYGSVVAERISPTDADLASDDSLDAWLLANTSSFQHISGTCKMGPASDPLAVVDQYGKVRGLYNLRVADASIFPDIVRANTNATTVMIGERVARFIRDGR</sequence>
<organism evidence="6">
    <name type="scientific">marine metagenome</name>
    <dbReference type="NCBI Taxonomy" id="408172"/>
    <lineage>
        <taxon>unclassified sequences</taxon>
        <taxon>metagenomes</taxon>
        <taxon>ecological metagenomes</taxon>
    </lineage>
</organism>
<evidence type="ECO:0000256" key="4">
    <source>
        <dbReference type="ARBA" id="ARBA00022827"/>
    </source>
</evidence>